<name>A0A0G4NX91_PENC3</name>
<dbReference type="EMBL" id="HG793135">
    <property type="protein sequence ID" value="CRL18554.1"/>
    <property type="molecule type" value="Genomic_DNA"/>
</dbReference>
<protein>
    <submittedName>
        <fullName evidence="2">Str. FM013</fullName>
    </submittedName>
</protein>
<proteinExistence type="predicted"/>
<evidence type="ECO:0000313" key="3">
    <source>
        <dbReference type="Proteomes" id="UP000053732"/>
    </source>
</evidence>
<feature type="region of interest" description="Disordered" evidence="1">
    <location>
        <begin position="1"/>
        <end position="26"/>
    </location>
</feature>
<feature type="compositionally biased region" description="Polar residues" evidence="1">
    <location>
        <begin position="1"/>
        <end position="13"/>
    </location>
</feature>
<dbReference type="AlphaFoldDB" id="A0A0G4NX91"/>
<dbReference type="Proteomes" id="UP000053732">
    <property type="component" value="Unassembled WGS sequence"/>
</dbReference>
<keyword evidence="3" id="KW-1185">Reference proteome</keyword>
<reference evidence="2 3" key="1">
    <citation type="journal article" date="2014" name="Nat. Commun.">
        <title>Multiple recent horizontal transfers of a large genomic region in cheese making fungi.</title>
        <authorList>
            <person name="Cheeseman K."/>
            <person name="Ropars J."/>
            <person name="Renault P."/>
            <person name="Dupont J."/>
            <person name="Gouzy J."/>
            <person name="Branca A."/>
            <person name="Abraham A.L."/>
            <person name="Ceppi M."/>
            <person name="Conseiller E."/>
            <person name="Debuchy R."/>
            <person name="Malagnac F."/>
            <person name="Goarin A."/>
            <person name="Silar P."/>
            <person name="Lacoste S."/>
            <person name="Sallet E."/>
            <person name="Bensimon A."/>
            <person name="Giraud T."/>
            <person name="Brygoo Y."/>
        </authorList>
    </citation>
    <scope>NUCLEOTIDE SEQUENCE [LARGE SCALE GENOMIC DNA]</scope>
    <source>
        <strain evidence="3">FM 013</strain>
    </source>
</reference>
<gene>
    <name evidence="2" type="ORF">PCAMFM013_S002g000424</name>
</gene>
<evidence type="ECO:0000256" key="1">
    <source>
        <dbReference type="SAM" id="MobiDB-lite"/>
    </source>
</evidence>
<accession>A0A0G4NX91</accession>
<organism evidence="2 3">
    <name type="scientific">Penicillium camemberti (strain FM 013)</name>
    <dbReference type="NCBI Taxonomy" id="1429867"/>
    <lineage>
        <taxon>Eukaryota</taxon>
        <taxon>Fungi</taxon>
        <taxon>Dikarya</taxon>
        <taxon>Ascomycota</taxon>
        <taxon>Pezizomycotina</taxon>
        <taxon>Eurotiomycetes</taxon>
        <taxon>Eurotiomycetidae</taxon>
        <taxon>Eurotiales</taxon>
        <taxon>Aspergillaceae</taxon>
        <taxon>Penicillium</taxon>
    </lineage>
</organism>
<evidence type="ECO:0000313" key="2">
    <source>
        <dbReference type="EMBL" id="CRL18554.1"/>
    </source>
</evidence>
<sequence length="120" mass="13535">MGTETSPPSSVSTDAMDDHPHSPRLGLPERMLQKMGFYHNPVLESDEGQIEVLWAIPLHIEPHRLRDRLHEGPAILYRLLYFLIQTYTTQIIPATSQVARNEAKGLGSGIGIVHWEIITE</sequence>